<dbReference type="SUPFAM" id="SSF54928">
    <property type="entry name" value="RNA-binding domain, RBD"/>
    <property type="match status" value="1"/>
</dbReference>
<evidence type="ECO:0000256" key="4">
    <source>
        <dbReference type="SAM" id="MobiDB-lite"/>
    </source>
</evidence>
<dbReference type="Pfam" id="PF00076">
    <property type="entry name" value="RRM_1"/>
    <property type="match status" value="1"/>
</dbReference>
<feature type="region of interest" description="Disordered" evidence="4">
    <location>
        <begin position="338"/>
        <end position="392"/>
    </location>
</feature>
<dbReference type="PROSITE" id="PS50102">
    <property type="entry name" value="RRM"/>
    <property type="match status" value="1"/>
</dbReference>
<feature type="compositionally biased region" description="Basic residues" evidence="4">
    <location>
        <begin position="561"/>
        <end position="576"/>
    </location>
</feature>
<feature type="region of interest" description="Disordered" evidence="4">
    <location>
        <begin position="291"/>
        <end position="321"/>
    </location>
</feature>
<dbReference type="Gene3D" id="3.30.70.330">
    <property type="match status" value="1"/>
</dbReference>
<feature type="region of interest" description="Disordered" evidence="4">
    <location>
        <begin position="428"/>
        <end position="491"/>
    </location>
</feature>
<feature type="region of interest" description="Disordered" evidence="4">
    <location>
        <begin position="553"/>
        <end position="576"/>
    </location>
</feature>
<dbReference type="InterPro" id="IPR035979">
    <property type="entry name" value="RBD_domain_sf"/>
</dbReference>
<proteinExistence type="predicted"/>
<dbReference type="AlphaFoldDB" id="A0A1E1WSZ3"/>
<feature type="domain" description="RRM" evidence="5">
    <location>
        <begin position="5"/>
        <end position="84"/>
    </location>
</feature>
<dbReference type="EMBL" id="GDQN01000997">
    <property type="protein sequence ID" value="JAT90057.1"/>
    <property type="molecule type" value="Transcribed_RNA"/>
</dbReference>
<keyword evidence="1 2" id="KW-0694">RNA-binding</keyword>
<dbReference type="SMART" id="SM00360">
    <property type="entry name" value="RRM"/>
    <property type="match status" value="1"/>
</dbReference>
<dbReference type="PANTHER" id="PTHR48029">
    <property type="entry name" value="NUCLEOLAR PROTEIN 8"/>
    <property type="match status" value="1"/>
</dbReference>
<feature type="region of interest" description="Disordered" evidence="4">
    <location>
        <begin position="210"/>
        <end position="253"/>
    </location>
</feature>
<dbReference type="InterPro" id="IPR000504">
    <property type="entry name" value="RRM_dom"/>
</dbReference>
<feature type="coiled-coil region" evidence="3">
    <location>
        <begin position="83"/>
        <end position="110"/>
    </location>
</feature>
<evidence type="ECO:0000259" key="5">
    <source>
        <dbReference type="PROSITE" id="PS50102"/>
    </source>
</evidence>
<dbReference type="PANTHER" id="PTHR48029:SF1">
    <property type="entry name" value="NUCLEOLAR PROTEIN 8"/>
    <property type="match status" value="1"/>
</dbReference>
<evidence type="ECO:0000313" key="6">
    <source>
        <dbReference type="EMBL" id="JAT90057.1"/>
    </source>
</evidence>
<feature type="region of interest" description="Disordered" evidence="4">
    <location>
        <begin position="140"/>
        <end position="174"/>
    </location>
</feature>
<gene>
    <name evidence="6" type="ORF">g.4332</name>
</gene>
<feature type="compositionally biased region" description="Basic and acidic residues" evidence="4">
    <location>
        <begin position="224"/>
        <end position="233"/>
    </location>
</feature>
<feature type="compositionally biased region" description="Basic and acidic residues" evidence="4">
    <location>
        <begin position="140"/>
        <end position="151"/>
    </location>
</feature>
<dbReference type="CDD" id="cd00590">
    <property type="entry name" value="RRM_SF"/>
    <property type="match status" value="1"/>
</dbReference>
<dbReference type="InterPro" id="IPR012677">
    <property type="entry name" value="Nucleotide-bd_a/b_plait_sf"/>
</dbReference>
<accession>A0A1E1WSZ3</accession>
<organism evidence="6">
    <name type="scientific">Pectinophora gossypiella</name>
    <name type="common">Cotton pink bollworm</name>
    <name type="synonym">Depressaria gossypiella</name>
    <dbReference type="NCBI Taxonomy" id="13191"/>
    <lineage>
        <taxon>Eukaryota</taxon>
        <taxon>Metazoa</taxon>
        <taxon>Ecdysozoa</taxon>
        <taxon>Arthropoda</taxon>
        <taxon>Hexapoda</taxon>
        <taxon>Insecta</taxon>
        <taxon>Pterygota</taxon>
        <taxon>Neoptera</taxon>
        <taxon>Endopterygota</taxon>
        <taxon>Lepidoptera</taxon>
        <taxon>Glossata</taxon>
        <taxon>Ditrysia</taxon>
        <taxon>Gelechioidea</taxon>
        <taxon>Gelechiidae</taxon>
        <taxon>Apatetrinae</taxon>
        <taxon>Pectinophora</taxon>
    </lineage>
</organism>
<evidence type="ECO:0000256" key="2">
    <source>
        <dbReference type="PROSITE-ProRule" id="PRU00176"/>
    </source>
</evidence>
<name>A0A1E1WSZ3_PECGO</name>
<feature type="compositionally biased region" description="Basic and acidic residues" evidence="4">
    <location>
        <begin position="158"/>
        <end position="174"/>
    </location>
</feature>
<reference evidence="6" key="1">
    <citation type="submission" date="2015-09" db="EMBL/GenBank/DDBJ databases">
        <title>De novo assembly of Pectinophora gossypiella (Pink Bollworm) gut transcriptome.</title>
        <authorList>
            <person name="Tassone E.E."/>
        </authorList>
    </citation>
    <scope>NUCLEOTIDE SEQUENCE</scope>
</reference>
<sequence>MSSGTRLFVGNLPDNTNEKELLSAFSSYGEIKSLDLKSKSDDSSKKNFAFITLSSTNYDVETCIKHFSNHNFKGQKLYVTRARESFLERLQRERAEAQNTRDDKIEINERKAEIKLCGKLNPRKRKVSLTDSFYTKLEEATRKPEKLKPNKLDLPPTEGHEKTNNKKLDSDKKRLESLRKKRQEFKEKQMIIKTGLTGVDKVQNKKLIFYDDDEPPKQKNLNIDNKHNTEKGNKSSGRGHGKKSTLFGDNDDSGDELNFEIKKQFEGKKGQKVLDLQSRYKSDKRFILDERFVDDESEDEKEKQSIDEDETVELGQEDEKAKQMNILQNVLGVSIKSSVTEPGNNKRKSKIGMLRFDPSQPEHAKYLAPVEEQETTKKSKKKKKDKQEEAKLEVAPEIPKVEVSKEQFYRVSETLKEAIAQPTQFSLRSLFGNNEETKKDDTEQETGYIPLETSKDQNKKVRNPLDPGEKNPFVYDSSDSEGEEKEEEVKTAPLPVVAPVKAIWKENLFFSNSDNRLKEGLAFFNKTSEHEEVKERRELKSLMKKRIYNKERKNQMFQKKIGGRKKTMKKSYRKKS</sequence>
<keyword evidence="3" id="KW-0175">Coiled coil</keyword>
<evidence type="ECO:0000256" key="3">
    <source>
        <dbReference type="SAM" id="Coils"/>
    </source>
</evidence>
<protein>
    <recommendedName>
        <fullName evidence="5">RRM domain-containing protein</fullName>
    </recommendedName>
</protein>
<feature type="compositionally biased region" description="Acidic residues" evidence="4">
    <location>
        <begin position="307"/>
        <end position="316"/>
    </location>
</feature>
<evidence type="ECO:0000256" key="1">
    <source>
        <dbReference type="ARBA" id="ARBA00022884"/>
    </source>
</evidence>
<dbReference type="GO" id="GO:0003723">
    <property type="term" value="F:RNA binding"/>
    <property type="evidence" value="ECO:0007669"/>
    <property type="project" value="UniProtKB-UniRule"/>
</dbReference>
<dbReference type="OrthoDB" id="21643at2759"/>